<organism evidence="2 3">
    <name type="scientific">Bacillus safensis</name>
    <dbReference type="NCBI Taxonomy" id="561879"/>
    <lineage>
        <taxon>Bacteria</taxon>
        <taxon>Bacillati</taxon>
        <taxon>Bacillota</taxon>
        <taxon>Bacilli</taxon>
        <taxon>Bacillales</taxon>
        <taxon>Bacillaceae</taxon>
        <taxon>Bacillus</taxon>
    </lineage>
</organism>
<evidence type="ECO:0000313" key="3">
    <source>
        <dbReference type="Proteomes" id="UP000464658"/>
    </source>
</evidence>
<keyword evidence="1" id="KW-1133">Transmembrane helix</keyword>
<reference evidence="2 3" key="1">
    <citation type="submission" date="2019-12" db="EMBL/GenBank/DDBJ databases">
        <title>Full genome sequence of a Bacillus safensis strain isolated from commercially available natto in Indonesia.</title>
        <authorList>
            <person name="Yoshida M."/>
            <person name="Uomi M."/>
            <person name="Waturangi D."/>
            <person name="Ekaputri J.J."/>
            <person name="Setiamarga D.H.E."/>
        </authorList>
    </citation>
    <scope>NUCLEOTIDE SEQUENCE [LARGE SCALE GENOMIC DNA]</scope>
    <source>
        <strain evidence="2 3">IDN1</strain>
    </source>
</reference>
<name>A0A5S9M277_BACIA</name>
<dbReference type="KEGG" id="bsaf:BSL056_01330"/>
<evidence type="ECO:0000256" key="1">
    <source>
        <dbReference type="SAM" id="Phobius"/>
    </source>
</evidence>
<accession>A0A5S9M277</accession>
<evidence type="ECO:0000313" key="2">
    <source>
        <dbReference type="EMBL" id="BBP86788.1"/>
    </source>
</evidence>
<feature type="transmembrane region" description="Helical" evidence="1">
    <location>
        <begin position="37"/>
        <end position="56"/>
    </location>
</feature>
<proteinExistence type="predicted"/>
<keyword evidence="1" id="KW-0472">Membrane</keyword>
<dbReference type="Proteomes" id="UP000464658">
    <property type="component" value="Chromosome"/>
</dbReference>
<dbReference type="RefSeq" id="WP_024427440.1">
    <property type="nucleotide sequence ID" value="NZ_AUYP01000052.1"/>
</dbReference>
<sequence>MMTIFFMFFTLFLIFYGLNYIGQKLIAKEYPMNHGLIVTLSAVEGILVFVIVGVNAKFPFLFTVLMSVHI</sequence>
<gene>
    <name evidence="2" type="ORF">BsIDN1_04060</name>
</gene>
<keyword evidence="1" id="KW-0812">Transmembrane</keyword>
<protein>
    <submittedName>
        <fullName evidence="2">Uncharacterized protein</fullName>
    </submittedName>
</protein>
<dbReference type="EMBL" id="AP021906">
    <property type="protein sequence ID" value="BBP86788.1"/>
    <property type="molecule type" value="Genomic_DNA"/>
</dbReference>
<dbReference type="AlphaFoldDB" id="A0A5S9M277"/>